<feature type="compositionally biased region" description="Polar residues" evidence="1">
    <location>
        <begin position="346"/>
        <end position="355"/>
    </location>
</feature>
<gene>
    <name evidence="3" type="ORF">DFH08DRAFT_395419</name>
</gene>
<dbReference type="EMBL" id="JARIHO010000055">
    <property type="protein sequence ID" value="KAJ7319130.1"/>
    <property type="molecule type" value="Genomic_DNA"/>
</dbReference>
<feature type="transmembrane region" description="Helical" evidence="2">
    <location>
        <begin position="95"/>
        <end position="115"/>
    </location>
</feature>
<keyword evidence="2" id="KW-0472">Membrane</keyword>
<sequence length="355" mass="38442">MANVTTLPNAFTPLAFLPPALAGQFEVSRYIYAGTLGAYLWDIGLNLGNDYKLLFEHRVRFPTIVYFLSRVFTLSYITTSFVFQVSNVADCSALMVGLGVCNVLAQSATAMLFFLRVTAIWYPSKVAYVVFLLLWLGVTGAAVTVPAGIRGAHIATTMQCINTVVPDSTEATAIVGLINDSAVFLAINYRILGYTLVSESFKNIVVTFFGGGHLSRLSRALVQGGQHFYLVAVCANIVILVLVKVPGVPPTYRGMLTIPSISLVNAMACLVFRKIKFGLITTDGTSFPKSKSGNTSTFHATANPRSHPVRFRSGDPSATDFESTPDYPLEIRIEREPSGKEGNTLVAENTKGSLQ</sequence>
<feature type="transmembrane region" description="Helical" evidence="2">
    <location>
        <begin position="64"/>
        <end position="83"/>
    </location>
</feature>
<proteinExistence type="predicted"/>
<keyword evidence="2" id="KW-1133">Transmembrane helix</keyword>
<feature type="transmembrane region" description="Helical" evidence="2">
    <location>
        <begin position="252"/>
        <end position="272"/>
    </location>
</feature>
<evidence type="ECO:0000313" key="4">
    <source>
        <dbReference type="Proteomes" id="UP001218218"/>
    </source>
</evidence>
<keyword evidence="4" id="KW-1185">Reference proteome</keyword>
<dbReference type="Proteomes" id="UP001218218">
    <property type="component" value="Unassembled WGS sequence"/>
</dbReference>
<name>A0AAD6ZEK9_9AGAR</name>
<evidence type="ECO:0000313" key="3">
    <source>
        <dbReference type="EMBL" id="KAJ7319130.1"/>
    </source>
</evidence>
<feature type="compositionally biased region" description="Basic and acidic residues" evidence="1">
    <location>
        <begin position="329"/>
        <end position="339"/>
    </location>
</feature>
<evidence type="ECO:0000256" key="2">
    <source>
        <dbReference type="SAM" id="Phobius"/>
    </source>
</evidence>
<comment type="caution">
    <text evidence="3">The sequence shown here is derived from an EMBL/GenBank/DDBJ whole genome shotgun (WGS) entry which is preliminary data.</text>
</comment>
<feature type="transmembrane region" description="Helical" evidence="2">
    <location>
        <begin position="228"/>
        <end position="246"/>
    </location>
</feature>
<organism evidence="3 4">
    <name type="scientific">Mycena albidolilacea</name>
    <dbReference type="NCBI Taxonomy" id="1033008"/>
    <lineage>
        <taxon>Eukaryota</taxon>
        <taxon>Fungi</taxon>
        <taxon>Dikarya</taxon>
        <taxon>Basidiomycota</taxon>
        <taxon>Agaricomycotina</taxon>
        <taxon>Agaricomycetes</taxon>
        <taxon>Agaricomycetidae</taxon>
        <taxon>Agaricales</taxon>
        <taxon>Marasmiineae</taxon>
        <taxon>Mycenaceae</taxon>
        <taxon>Mycena</taxon>
    </lineage>
</organism>
<feature type="region of interest" description="Disordered" evidence="1">
    <location>
        <begin position="290"/>
        <end position="355"/>
    </location>
</feature>
<evidence type="ECO:0000256" key="1">
    <source>
        <dbReference type="SAM" id="MobiDB-lite"/>
    </source>
</evidence>
<dbReference type="AlphaFoldDB" id="A0AAD6ZEK9"/>
<keyword evidence="2" id="KW-0812">Transmembrane</keyword>
<accession>A0AAD6ZEK9</accession>
<protein>
    <submittedName>
        <fullName evidence="3">Uncharacterized protein</fullName>
    </submittedName>
</protein>
<feature type="transmembrane region" description="Helical" evidence="2">
    <location>
        <begin position="127"/>
        <end position="149"/>
    </location>
</feature>
<reference evidence="3" key="1">
    <citation type="submission" date="2023-03" db="EMBL/GenBank/DDBJ databases">
        <title>Massive genome expansion in bonnet fungi (Mycena s.s.) driven by repeated elements and novel gene families across ecological guilds.</title>
        <authorList>
            <consortium name="Lawrence Berkeley National Laboratory"/>
            <person name="Harder C.B."/>
            <person name="Miyauchi S."/>
            <person name="Viragh M."/>
            <person name="Kuo A."/>
            <person name="Thoen E."/>
            <person name="Andreopoulos B."/>
            <person name="Lu D."/>
            <person name="Skrede I."/>
            <person name="Drula E."/>
            <person name="Henrissat B."/>
            <person name="Morin E."/>
            <person name="Kohler A."/>
            <person name="Barry K."/>
            <person name="LaButti K."/>
            <person name="Morin E."/>
            <person name="Salamov A."/>
            <person name="Lipzen A."/>
            <person name="Mereny Z."/>
            <person name="Hegedus B."/>
            <person name="Baldrian P."/>
            <person name="Stursova M."/>
            <person name="Weitz H."/>
            <person name="Taylor A."/>
            <person name="Grigoriev I.V."/>
            <person name="Nagy L.G."/>
            <person name="Martin F."/>
            <person name="Kauserud H."/>
        </authorList>
    </citation>
    <scope>NUCLEOTIDE SEQUENCE</scope>
    <source>
        <strain evidence="3">CBHHK002</strain>
    </source>
</reference>
<feature type="compositionally biased region" description="Polar residues" evidence="1">
    <location>
        <begin position="290"/>
        <end position="304"/>
    </location>
</feature>